<dbReference type="Proteomes" id="UP000467132">
    <property type="component" value="Unassembled WGS sequence"/>
</dbReference>
<dbReference type="Gene3D" id="1.10.260.40">
    <property type="entry name" value="lambda repressor-like DNA-binding domains"/>
    <property type="match status" value="1"/>
</dbReference>
<dbReference type="Pfam" id="PF12844">
    <property type="entry name" value="HTH_19"/>
    <property type="match status" value="1"/>
</dbReference>
<evidence type="ECO:0000313" key="3">
    <source>
        <dbReference type="Proteomes" id="UP000467132"/>
    </source>
</evidence>
<dbReference type="InterPro" id="IPR010982">
    <property type="entry name" value="Lambda_DNA-bd_dom_sf"/>
</dbReference>
<keyword evidence="3" id="KW-1185">Reference proteome</keyword>
<protein>
    <submittedName>
        <fullName evidence="2">XRE family transcriptional regulator</fullName>
    </submittedName>
</protein>
<name>A0A845R1Z8_9CLOT</name>
<gene>
    <name evidence="2" type="ORF">D3Z33_11970</name>
</gene>
<reference evidence="2 3" key="1">
    <citation type="submission" date="2018-08" db="EMBL/GenBank/DDBJ databases">
        <title>Murine metabolic-syndrome-specific gut microbial biobank.</title>
        <authorList>
            <person name="Liu C."/>
        </authorList>
    </citation>
    <scope>NUCLEOTIDE SEQUENCE [LARGE SCALE GENOMIC DNA]</scope>
    <source>
        <strain evidence="2 3">583</strain>
    </source>
</reference>
<comment type="caution">
    <text evidence="2">The sequence shown here is derived from an EMBL/GenBank/DDBJ whole genome shotgun (WGS) entry which is preliminary data.</text>
</comment>
<organism evidence="2 3">
    <name type="scientific">Senegalia massiliensis</name>
    <dbReference type="NCBI Taxonomy" id="1720316"/>
    <lineage>
        <taxon>Bacteria</taxon>
        <taxon>Bacillati</taxon>
        <taxon>Bacillota</taxon>
        <taxon>Clostridia</taxon>
        <taxon>Eubacteriales</taxon>
        <taxon>Clostridiaceae</taxon>
        <taxon>Senegalia</taxon>
    </lineage>
</organism>
<dbReference type="AlphaFoldDB" id="A0A845R1Z8"/>
<feature type="domain" description="HTH cro/C1-type" evidence="1">
    <location>
        <begin position="29"/>
        <end position="83"/>
    </location>
</feature>
<dbReference type="EMBL" id="QXXA01000013">
    <property type="protein sequence ID" value="NBI07568.1"/>
    <property type="molecule type" value="Genomic_DNA"/>
</dbReference>
<dbReference type="SMART" id="SM00530">
    <property type="entry name" value="HTH_XRE"/>
    <property type="match status" value="1"/>
</dbReference>
<dbReference type="OrthoDB" id="1739538at2"/>
<sequence length="90" mass="10525">MVIILSIISVTYYNIKFRSKKVKTIGNRLKLLREGNCLTHKELSTELDISVLNLILYENERKAPTYNILKKIAIYFDVSPDYLNGNFSRR</sequence>
<proteinExistence type="predicted"/>
<dbReference type="SUPFAM" id="SSF47413">
    <property type="entry name" value="lambda repressor-like DNA-binding domains"/>
    <property type="match status" value="1"/>
</dbReference>
<dbReference type="GO" id="GO:0003677">
    <property type="term" value="F:DNA binding"/>
    <property type="evidence" value="ECO:0007669"/>
    <property type="project" value="InterPro"/>
</dbReference>
<accession>A0A845R1Z8</accession>
<evidence type="ECO:0000259" key="1">
    <source>
        <dbReference type="PROSITE" id="PS50943"/>
    </source>
</evidence>
<evidence type="ECO:0000313" key="2">
    <source>
        <dbReference type="EMBL" id="NBI07568.1"/>
    </source>
</evidence>
<dbReference type="InterPro" id="IPR001387">
    <property type="entry name" value="Cro/C1-type_HTH"/>
</dbReference>
<dbReference type="PROSITE" id="PS50943">
    <property type="entry name" value="HTH_CROC1"/>
    <property type="match status" value="1"/>
</dbReference>
<dbReference type="CDD" id="cd00093">
    <property type="entry name" value="HTH_XRE"/>
    <property type="match status" value="1"/>
</dbReference>